<feature type="region of interest" description="Disordered" evidence="1">
    <location>
        <begin position="56"/>
        <end position="76"/>
    </location>
</feature>
<dbReference type="AlphaFoldDB" id="A0A6G9YG35"/>
<evidence type="ECO:0000313" key="3">
    <source>
        <dbReference type="EMBL" id="QIS12181.1"/>
    </source>
</evidence>
<dbReference type="RefSeq" id="WP_167474895.1">
    <property type="nucleotide sequence ID" value="NZ_CP046172.1"/>
</dbReference>
<organism evidence="3 4">
    <name type="scientific">Nocardia arthritidis</name>
    <dbReference type="NCBI Taxonomy" id="228602"/>
    <lineage>
        <taxon>Bacteria</taxon>
        <taxon>Bacillati</taxon>
        <taxon>Actinomycetota</taxon>
        <taxon>Actinomycetes</taxon>
        <taxon>Mycobacteriales</taxon>
        <taxon>Nocardiaceae</taxon>
        <taxon>Nocardia</taxon>
    </lineage>
</organism>
<name>A0A6G9YG35_9NOCA</name>
<dbReference type="GO" id="GO:0016787">
    <property type="term" value="F:hydrolase activity"/>
    <property type="evidence" value="ECO:0007669"/>
    <property type="project" value="UniProtKB-KW"/>
</dbReference>
<dbReference type="Pfam" id="PF12697">
    <property type="entry name" value="Abhydrolase_6"/>
    <property type="match status" value="1"/>
</dbReference>
<gene>
    <name evidence="3" type="ORF">F5544_21590</name>
</gene>
<dbReference type="SUPFAM" id="SSF53474">
    <property type="entry name" value="alpha/beta-Hydrolases"/>
    <property type="match status" value="1"/>
</dbReference>
<keyword evidence="3" id="KW-0378">Hydrolase</keyword>
<dbReference type="InterPro" id="IPR029058">
    <property type="entry name" value="AB_hydrolase_fold"/>
</dbReference>
<evidence type="ECO:0000313" key="4">
    <source>
        <dbReference type="Proteomes" id="UP000503540"/>
    </source>
</evidence>
<keyword evidence="4" id="KW-1185">Reference proteome</keyword>
<evidence type="ECO:0000259" key="2">
    <source>
        <dbReference type="Pfam" id="PF12697"/>
    </source>
</evidence>
<dbReference type="KEGG" id="nah:F5544_21590"/>
<sequence>MTESIPVGTGTLAVPGANLYYELRGTGPLIVLAGSPMTAAPFAPLADTLATDHSVLTTDPRGHGGTVLDDPAQDSTPELRGDDLARLIVHIDRGPAIAFGSSGGASSVLALVQDNPDLVTTAVAHEPPLVELLDDRARRIAAIEDIMATYDAGDRLAAGRKFMAFTEVPVSEEMIDQMYGPGRDPAQLAEEAYFFRHEMLGTTQFLPNIEALRNVPTRLVIGIGETSAGQLCDRASRALAAGLGIEPALFPGGHGGFMEDAEAFAKRLRAVLS</sequence>
<dbReference type="EMBL" id="CP046172">
    <property type="protein sequence ID" value="QIS12181.1"/>
    <property type="molecule type" value="Genomic_DNA"/>
</dbReference>
<evidence type="ECO:0000256" key="1">
    <source>
        <dbReference type="SAM" id="MobiDB-lite"/>
    </source>
</evidence>
<dbReference type="Proteomes" id="UP000503540">
    <property type="component" value="Chromosome"/>
</dbReference>
<dbReference type="Gene3D" id="3.40.50.1820">
    <property type="entry name" value="alpha/beta hydrolase"/>
    <property type="match status" value="1"/>
</dbReference>
<protein>
    <submittedName>
        <fullName evidence="3">Alpha/beta fold hydrolase</fullName>
    </submittedName>
</protein>
<reference evidence="3 4" key="1">
    <citation type="journal article" date="2019" name="ACS Chem. Biol.">
        <title>Identification and Mobilization of a Cryptic Antibiotic Biosynthesis Gene Locus from a Human-Pathogenic Nocardia Isolate.</title>
        <authorList>
            <person name="Herisse M."/>
            <person name="Ishida K."/>
            <person name="Porter J.L."/>
            <person name="Howden B."/>
            <person name="Hertweck C."/>
            <person name="Stinear T.P."/>
            <person name="Pidot S.J."/>
        </authorList>
    </citation>
    <scope>NUCLEOTIDE SEQUENCE [LARGE SCALE GENOMIC DNA]</scope>
    <source>
        <strain evidence="3 4">AUSMDU00012717</strain>
    </source>
</reference>
<accession>A0A6G9YG35</accession>
<proteinExistence type="predicted"/>
<dbReference type="InterPro" id="IPR000073">
    <property type="entry name" value="AB_hydrolase_1"/>
</dbReference>
<feature type="domain" description="AB hydrolase-1" evidence="2">
    <location>
        <begin position="30"/>
        <end position="266"/>
    </location>
</feature>